<evidence type="ECO:0000256" key="3">
    <source>
        <dbReference type="ARBA" id="ARBA00022448"/>
    </source>
</evidence>
<dbReference type="InterPro" id="IPR036259">
    <property type="entry name" value="MFS_trans_sf"/>
</dbReference>
<evidence type="ECO:0000256" key="8">
    <source>
        <dbReference type="SAM" id="Phobius"/>
    </source>
</evidence>
<dbReference type="RefSeq" id="WP_188566438.1">
    <property type="nucleotide sequence ID" value="NZ_BMED01000002.1"/>
</dbReference>
<keyword evidence="5 8" id="KW-0812">Transmembrane</keyword>
<feature type="transmembrane region" description="Helical" evidence="8">
    <location>
        <begin position="325"/>
        <end position="345"/>
    </location>
</feature>
<feature type="transmembrane region" description="Helical" evidence="8">
    <location>
        <begin position="67"/>
        <end position="87"/>
    </location>
</feature>
<dbReference type="GO" id="GO:0005886">
    <property type="term" value="C:plasma membrane"/>
    <property type="evidence" value="ECO:0007669"/>
    <property type="project" value="UniProtKB-SubCell"/>
</dbReference>
<dbReference type="GO" id="GO:0022857">
    <property type="term" value="F:transmembrane transporter activity"/>
    <property type="evidence" value="ECO:0007669"/>
    <property type="project" value="InterPro"/>
</dbReference>
<feature type="transmembrane region" description="Helical" evidence="8">
    <location>
        <begin position="184"/>
        <end position="203"/>
    </location>
</feature>
<dbReference type="InterPro" id="IPR011701">
    <property type="entry name" value="MFS"/>
</dbReference>
<name>A0A916ULF7_9BURK</name>
<feature type="transmembrane region" description="Helical" evidence="8">
    <location>
        <begin position="357"/>
        <end position="379"/>
    </location>
</feature>
<feature type="transmembrane region" description="Helical" evidence="8">
    <location>
        <begin position="94"/>
        <end position="113"/>
    </location>
</feature>
<evidence type="ECO:0000256" key="6">
    <source>
        <dbReference type="ARBA" id="ARBA00022989"/>
    </source>
</evidence>
<evidence type="ECO:0000256" key="4">
    <source>
        <dbReference type="ARBA" id="ARBA00022475"/>
    </source>
</evidence>
<dbReference type="PROSITE" id="PS50850">
    <property type="entry name" value="MFS"/>
    <property type="match status" value="1"/>
</dbReference>
<evidence type="ECO:0000256" key="5">
    <source>
        <dbReference type="ARBA" id="ARBA00022692"/>
    </source>
</evidence>
<feature type="transmembrane region" description="Helical" evidence="8">
    <location>
        <begin position="231"/>
        <end position="253"/>
    </location>
</feature>
<dbReference type="InterPro" id="IPR020846">
    <property type="entry name" value="MFS_dom"/>
</dbReference>
<feature type="transmembrane region" description="Helical" evidence="8">
    <location>
        <begin position="298"/>
        <end position="319"/>
    </location>
</feature>
<comment type="subcellular location">
    <subcellularLocation>
        <location evidence="1">Cell membrane</location>
        <topology evidence="1">Multi-pass membrane protein</topology>
    </subcellularLocation>
</comment>
<evidence type="ECO:0000256" key="2">
    <source>
        <dbReference type="ARBA" id="ARBA00008335"/>
    </source>
</evidence>
<comment type="similarity">
    <text evidence="2">Belongs to the major facilitator superfamily.</text>
</comment>
<dbReference type="PANTHER" id="PTHR43271">
    <property type="entry name" value="BLL2771 PROTEIN"/>
    <property type="match status" value="1"/>
</dbReference>
<evidence type="ECO:0000313" key="11">
    <source>
        <dbReference type="Proteomes" id="UP000637423"/>
    </source>
</evidence>
<feature type="transmembrane region" description="Helical" evidence="8">
    <location>
        <begin position="385"/>
        <end position="404"/>
    </location>
</feature>
<gene>
    <name evidence="10" type="ORF">GCM10011396_25880</name>
</gene>
<keyword evidence="6 8" id="KW-1133">Transmembrane helix</keyword>
<keyword evidence="11" id="KW-1185">Reference proteome</keyword>
<feature type="transmembrane region" description="Helical" evidence="8">
    <location>
        <begin position="29"/>
        <end position="47"/>
    </location>
</feature>
<feature type="transmembrane region" description="Helical" evidence="8">
    <location>
        <begin position="154"/>
        <end position="172"/>
    </location>
</feature>
<feature type="domain" description="Major facilitator superfamily (MFS) profile" evidence="9">
    <location>
        <begin position="25"/>
        <end position="413"/>
    </location>
</feature>
<dbReference type="CDD" id="cd17324">
    <property type="entry name" value="MFS_NepI_like"/>
    <property type="match status" value="1"/>
</dbReference>
<dbReference type="SUPFAM" id="SSF103473">
    <property type="entry name" value="MFS general substrate transporter"/>
    <property type="match status" value="1"/>
</dbReference>
<dbReference type="AlphaFoldDB" id="A0A916ULF7"/>
<evidence type="ECO:0000256" key="1">
    <source>
        <dbReference type="ARBA" id="ARBA00004651"/>
    </source>
</evidence>
<feature type="transmembrane region" description="Helical" evidence="8">
    <location>
        <begin position="265"/>
        <end position="286"/>
    </location>
</feature>
<evidence type="ECO:0000313" key="10">
    <source>
        <dbReference type="EMBL" id="GGC77533.1"/>
    </source>
</evidence>
<accession>A0A916ULF7</accession>
<keyword evidence="3" id="KW-0813">Transport</keyword>
<sequence length="420" mass="43893">MNTQHNTQPAQAGDGTERIALGTAAYRRMALALLMAGFSTFALLYSAQPLLPIFSAQFNIGAAQSSLAVSFATGAMALCFIPAGILSDRIGRRPLMIASLFAAALLTAVSAIVPEWHVFLLMRALTGIALAGIPSVAMAYIAEEMDGASMGAAMGVYIGGSAIGGMVGRIGVTLLTEHFGWRPALGATAAAGLVAAALFWKAAPRSQAFVSRRHDLKSVVRATGRLLQDAALPWLFAAGFVLMGAFVSIYNYVGFRLLAPPYSLSQSMVGAIFLLYIIGSISSAWVGGLAGRIGRAKIFWIPIVAMLVGVAFTAAHSLILMVLGIAVITGAFFGAHSVASGWVGLRAGQDRAQAGSLYLLFYYLGSSILGSAGGIAWNLDRWNGVALFAMVLVFIAFCIAGRLTTVTPLASTRSQLTKTT</sequence>
<comment type="caution">
    <text evidence="10">The sequence shown here is derived from an EMBL/GenBank/DDBJ whole genome shotgun (WGS) entry which is preliminary data.</text>
</comment>
<dbReference type="PROSITE" id="PS00216">
    <property type="entry name" value="SUGAR_TRANSPORT_1"/>
    <property type="match status" value="1"/>
</dbReference>
<dbReference type="Gene3D" id="1.20.1250.20">
    <property type="entry name" value="MFS general substrate transporter like domains"/>
    <property type="match status" value="1"/>
</dbReference>
<dbReference type="PANTHER" id="PTHR43271:SF1">
    <property type="entry name" value="INNER MEMBRANE TRANSPORT PROTEIN YNFM"/>
    <property type="match status" value="1"/>
</dbReference>
<protein>
    <submittedName>
        <fullName evidence="10">MFS transporter</fullName>
    </submittedName>
</protein>
<reference evidence="10" key="2">
    <citation type="submission" date="2020-09" db="EMBL/GenBank/DDBJ databases">
        <authorList>
            <person name="Sun Q."/>
            <person name="Zhou Y."/>
        </authorList>
    </citation>
    <scope>NUCLEOTIDE SEQUENCE</scope>
    <source>
        <strain evidence="10">CGMCC 1.10998</strain>
    </source>
</reference>
<dbReference type="Proteomes" id="UP000637423">
    <property type="component" value="Unassembled WGS sequence"/>
</dbReference>
<organism evidence="10 11">
    <name type="scientific">Undibacterium terreum</name>
    <dbReference type="NCBI Taxonomy" id="1224302"/>
    <lineage>
        <taxon>Bacteria</taxon>
        <taxon>Pseudomonadati</taxon>
        <taxon>Pseudomonadota</taxon>
        <taxon>Betaproteobacteria</taxon>
        <taxon>Burkholderiales</taxon>
        <taxon>Oxalobacteraceae</taxon>
        <taxon>Undibacterium</taxon>
    </lineage>
</organism>
<dbReference type="InterPro" id="IPR005829">
    <property type="entry name" value="Sugar_transporter_CS"/>
</dbReference>
<evidence type="ECO:0000259" key="9">
    <source>
        <dbReference type="PROSITE" id="PS50850"/>
    </source>
</evidence>
<dbReference type="Pfam" id="PF07690">
    <property type="entry name" value="MFS_1"/>
    <property type="match status" value="1"/>
</dbReference>
<reference evidence="10" key="1">
    <citation type="journal article" date="2014" name="Int. J. Syst. Evol. Microbiol.">
        <title>Complete genome sequence of Corynebacterium casei LMG S-19264T (=DSM 44701T), isolated from a smear-ripened cheese.</title>
        <authorList>
            <consortium name="US DOE Joint Genome Institute (JGI-PGF)"/>
            <person name="Walter F."/>
            <person name="Albersmeier A."/>
            <person name="Kalinowski J."/>
            <person name="Ruckert C."/>
        </authorList>
    </citation>
    <scope>NUCLEOTIDE SEQUENCE</scope>
    <source>
        <strain evidence="10">CGMCC 1.10998</strain>
    </source>
</reference>
<feature type="transmembrane region" description="Helical" evidence="8">
    <location>
        <begin position="119"/>
        <end position="142"/>
    </location>
</feature>
<proteinExistence type="inferred from homology"/>
<dbReference type="EMBL" id="BMED01000002">
    <property type="protein sequence ID" value="GGC77533.1"/>
    <property type="molecule type" value="Genomic_DNA"/>
</dbReference>
<evidence type="ECO:0000256" key="7">
    <source>
        <dbReference type="ARBA" id="ARBA00023136"/>
    </source>
</evidence>
<keyword evidence="7 8" id="KW-0472">Membrane</keyword>
<keyword evidence="4" id="KW-1003">Cell membrane</keyword>